<accession>A0A6C0K1T2</accession>
<protein>
    <recommendedName>
        <fullName evidence="1">DUF5872 domain-containing protein</fullName>
    </recommendedName>
</protein>
<evidence type="ECO:0000313" key="2">
    <source>
        <dbReference type="EMBL" id="QHU11533.1"/>
    </source>
</evidence>
<name>A0A6C0K1T2_9ZZZZ</name>
<dbReference type="InterPro" id="IPR043803">
    <property type="entry name" value="DUF5872"/>
</dbReference>
<feature type="domain" description="DUF5872" evidence="1">
    <location>
        <begin position="10"/>
        <end position="145"/>
    </location>
</feature>
<reference evidence="2" key="1">
    <citation type="journal article" date="2020" name="Nature">
        <title>Giant virus diversity and host interactions through global metagenomics.</title>
        <authorList>
            <person name="Schulz F."/>
            <person name="Roux S."/>
            <person name="Paez-Espino D."/>
            <person name="Jungbluth S."/>
            <person name="Walsh D.A."/>
            <person name="Denef V.J."/>
            <person name="McMahon K.D."/>
            <person name="Konstantinidis K.T."/>
            <person name="Eloe-Fadrosh E.A."/>
            <person name="Kyrpides N.C."/>
            <person name="Woyke T."/>
        </authorList>
    </citation>
    <scope>NUCLEOTIDE SEQUENCE</scope>
    <source>
        <strain evidence="2">GVMAG-S-1101169-75</strain>
    </source>
</reference>
<dbReference type="EMBL" id="MN740786">
    <property type="protein sequence ID" value="QHU11533.1"/>
    <property type="molecule type" value="Genomic_DNA"/>
</dbReference>
<organism evidence="2">
    <name type="scientific">viral metagenome</name>
    <dbReference type="NCBI Taxonomy" id="1070528"/>
    <lineage>
        <taxon>unclassified sequences</taxon>
        <taxon>metagenomes</taxon>
        <taxon>organismal metagenomes</taxon>
    </lineage>
</organism>
<evidence type="ECO:0000259" key="1">
    <source>
        <dbReference type="Pfam" id="PF19197"/>
    </source>
</evidence>
<sequence>MSPIPDNVEDPDLYAEIKQEIHEELDEEGKNWGVYASMMLVNRYKQAGGTYSDDAEYHQRKKNKQLKKLKQQVQQQQLTGVNRWFAEKWINICESEPPHHIVQCGSSQKGYPVCRPYHRVSPQTPLTYDQMDKSMIEQICRQKNKNPRQYMHFKATR</sequence>
<dbReference type="AlphaFoldDB" id="A0A6C0K1T2"/>
<proteinExistence type="predicted"/>
<dbReference type="Pfam" id="PF19197">
    <property type="entry name" value="DUF5872"/>
    <property type="match status" value="1"/>
</dbReference>